<evidence type="ECO:0000256" key="5">
    <source>
        <dbReference type="ARBA" id="ARBA00022553"/>
    </source>
</evidence>
<dbReference type="InterPro" id="IPR003594">
    <property type="entry name" value="HATPase_dom"/>
</dbReference>
<feature type="domain" description="HAMP" evidence="16">
    <location>
        <begin position="166"/>
        <end position="221"/>
    </location>
</feature>
<dbReference type="SMART" id="SM00304">
    <property type="entry name" value="HAMP"/>
    <property type="match status" value="1"/>
</dbReference>
<dbReference type="SUPFAM" id="SSF55874">
    <property type="entry name" value="ATPase domain of HSP90 chaperone/DNA topoisomerase II/histidine kinase"/>
    <property type="match status" value="1"/>
</dbReference>
<dbReference type="Pfam" id="PF00672">
    <property type="entry name" value="HAMP"/>
    <property type="match status" value="1"/>
</dbReference>
<dbReference type="GO" id="GO:0005524">
    <property type="term" value="F:ATP binding"/>
    <property type="evidence" value="ECO:0007669"/>
    <property type="project" value="UniProtKB-KW"/>
</dbReference>
<dbReference type="InterPro" id="IPR036097">
    <property type="entry name" value="HisK_dim/P_sf"/>
</dbReference>
<dbReference type="PRINTS" id="PR00344">
    <property type="entry name" value="BCTRLSENSOR"/>
</dbReference>
<evidence type="ECO:0000259" key="15">
    <source>
        <dbReference type="PROSITE" id="PS50109"/>
    </source>
</evidence>
<dbReference type="EC" id="2.7.13.3" evidence="3"/>
<dbReference type="PANTHER" id="PTHR45528">
    <property type="entry name" value="SENSOR HISTIDINE KINASE CPXA"/>
    <property type="match status" value="1"/>
</dbReference>
<dbReference type="SMART" id="SM00388">
    <property type="entry name" value="HisKA"/>
    <property type="match status" value="1"/>
</dbReference>
<organism evidence="17 18">
    <name type="scientific">Methylobacillus methanolivorans</name>
    <dbReference type="NCBI Taxonomy" id="1848927"/>
    <lineage>
        <taxon>Bacteria</taxon>
        <taxon>Pseudomonadati</taxon>
        <taxon>Pseudomonadota</taxon>
        <taxon>Betaproteobacteria</taxon>
        <taxon>Nitrosomonadales</taxon>
        <taxon>Methylophilaceae</taxon>
        <taxon>Methylobacillus</taxon>
    </lineage>
</organism>
<dbReference type="EMBL" id="JBIWXY010000001">
    <property type="protein sequence ID" value="MFJ5445819.1"/>
    <property type="molecule type" value="Genomic_DNA"/>
</dbReference>
<feature type="domain" description="Histidine kinase" evidence="15">
    <location>
        <begin position="229"/>
        <end position="442"/>
    </location>
</feature>
<reference evidence="17 18" key="1">
    <citation type="submission" date="2024-11" db="EMBL/GenBank/DDBJ databases">
        <authorList>
            <person name="Kaparullina E.N."/>
            <person name="Delegan Y.A."/>
            <person name="Doronina N.V."/>
        </authorList>
    </citation>
    <scope>NUCLEOTIDE SEQUENCE [LARGE SCALE GENOMIC DNA]</scope>
    <source>
        <strain evidence="17 18">7sh_L</strain>
    </source>
</reference>
<evidence type="ECO:0000313" key="18">
    <source>
        <dbReference type="Proteomes" id="UP001617669"/>
    </source>
</evidence>
<accession>A0ABW8GKL6</accession>
<evidence type="ECO:0000256" key="11">
    <source>
        <dbReference type="ARBA" id="ARBA00022989"/>
    </source>
</evidence>
<dbReference type="Pfam" id="PF00512">
    <property type="entry name" value="HisKA"/>
    <property type="match status" value="1"/>
</dbReference>
<dbReference type="InterPro" id="IPR003660">
    <property type="entry name" value="HAMP_dom"/>
</dbReference>
<dbReference type="PANTHER" id="PTHR45528:SF1">
    <property type="entry name" value="SENSOR HISTIDINE KINASE CPXA"/>
    <property type="match status" value="1"/>
</dbReference>
<evidence type="ECO:0000256" key="12">
    <source>
        <dbReference type="ARBA" id="ARBA00023012"/>
    </source>
</evidence>
<evidence type="ECO:0000256" key="2">
    <source>
        <dbReference type="ARBA" id="ARBA00004651"/>
    </source>
</evidence>
<protein>
    <recommendedName>
        <fullName evidence="3">histidine kinase</fullName>
        <ecNumber evidence="3">2.7.13.3</ecNumber>
    </recommendedName>
</protein>
<dbReference type="SUPFAM" id="SSF158472">
    <property type="entry name" value="HAMP domain-like"/>
    <property type="match status" value="1"/>
</dbReference>
<dbReference type="CDD" id="cd00082">
    <property type="entry name" value="HisKA"/>
    <property type="match status" value="1"/>
</dbReference>
<name>A0ABW8GKL6_9PROT</name>
<keyword evidence="4" id="KW-1003">Cell membrane</keyword>
<evidence type="ECO:0000256" key="10">
    <source>
        <dbReference type="ARBA" id="ARBA00022840"/>
    </source>
</evidence>
<dbReference type="Gene3D" id="1.10.287.130">
    <property type="match status" value="1"/>
</dbReference>
<dbReference type="InterPro" id="IPR003661">
    <property type="entry name" value="HisK_dim/P_dom"/>
</dbReference>
<dbReference type="Gene3D" id="6.10.340.10">
    <property type="match status" value="1"/>
</dbReference>
<keyword evidence="11 14" id="KW-1133">Transmembrane helix</keyword>
<keyword evidence="7 14" id="KW-0812">Transmembrane</keyword>
<evidence type="ECO:0000256" key="13">
    <source>
        <dbReference type="ARBA" id="ARBA00023136"/>
    </source>
</evidence>
<evidence type="ECO:0000256" key="9">
    <source>
        <dbReference type="ARBA" id="ARBA00022777"/>
    </source>
</evidence>
<dbReference type="PROSITE" id="PS50885">
    <property type="entry name" value="HAMP"/>
    <property type="match status" value="1"/>
</dbReference>
<evidence type="ECO:0000256" key="8">
    <source>
        <dbReference type="ARBA" id="ARBA00022741"/>
    </source>
</evidence>
<sequence length="451" mass="49416">MGKLFWKIFLGFSLTLLVTLAGVGGAIYLNEKTLSGEEGFLRDRRADFVVGIAANALQYGGEAGAKALFESWPGHRSPTVLVINQEHQDILGRSVPPEALQQAILALDQAPPIPSVRRVKASNQHEYILFIPATSAESAGPPRYNLQLQIFIALLASLLFSAGFALYLSRPIKLLRKASRRLAEGDLSARVSPELGNRNDELIELGADFDYMATRLQTLLDAQRLLLHDVSHELRSPVARMRLAVGLAQQQPEKLASALSRIERETERLDELLGQMLTLSRLESGISSESSEKLSLNDLLATIVQDANFEAQAVGSNIQFKASHEIILHGHYELLRRAFENIIRNALKYNQAGESIEVSIRQDHQALIVEVRDHGPGLPDTETQSVFQPFYRVQGTDKPGHIGYGLGLAIAKRAIEHHQGNIVLSNCADGGLCVRCSFPLSITSNSSPIAG</sequence>
<comment type="caution">
    <text evidence="17">The sequence shown here is derived from an EMBL/GenBank/DDBJ whole genome shotgun (WGS) entry which is preliminary data.</text>
</comment>
<evidence type="ECO:0000256" key="14">
    <source>
        <dbReference type="SAM" id="Phobius"/>
    </source>
</evidence>
<evidence type="ECO:0000256" key="6">
    <source>
        <dbReference type="ARBA" id="ARBA00022679"/>
    </source>
</evidence>
<keyword evidence="9" id="KW-0418">Kinase</keyword>
<dbReference type="SUPFAM" id="SSF47384">
    <property type="entry name" value="Homodimeric domain of signal transducing histidine kinase"/>
    <property type="match status" value="1"/>
</dbReference>
<proteinExistence type="predicted"/>
<dbReference type="PROSITE" id="PS50109">
    <property type="entry name" value="HIS_KIN"/>
    <property type="match status" value="1"/>
</dbReference>
<evidence type="ECO:0000256" key="1">
    <source>
        <dbReference type="ARBA" id="ARBA00000085"/>
    </source>
</evidence>
<dbReference type="Pfam" id="PF02518">
    <property type="entry name" value="HATPase_c"/>
    <property type="match status" value="1"/>
</dbReference>
<feature type="transmembrane region" description="Helical" evidence="14">
    <location>
        <begin position="148"/>
        <end position="168"/>
    </location>
</feature>
<comment type="catalytic activity">
    <reaction evidence="1">
        <text>ATP + protein L-histidine = ADP + protein N-phospho-L-histidine.</text>
        <dbReference type="EC" id="2.7.13.3"/>
    </reaction>
</comment>
<keyword evidence="6" id="KW-0808">Transferase</keyword>
<comment type="subcellular location">
    <subcellularLocation>
        <location evidence="2">Cell membrane</location>
        <topology evidence="2">Multi-pass membrane protein</topology>
    </subcellularLocation>
</comment>
<dbReference type="Proteomes" id="UP001617669">
    <property type="component" value="Unassembled WGS sequence"/>
</dbReference>
<evidence type="ECO:0000259" key="16">
    <source>
        <dbReference type="PROSITE" id="PS50885"/>
    </source>
</evidence>
<dbReference type="InterPro" id="IPR036890">
    <property type="entry name" value="HATPase_C_sf"/>
</dbReference>
<gene>
    <name evidence="17" type="ORF">ACIKP9_06210</name>
</gene>
<dbReference type="InterPro" id="IPR050398">
    <property type="entry name" value="HssS/ArlS-like"/>
</dbReference>
<dbReference type="CDD" id="cd06225">
    <property type="entry name" value="HAMP"/>
    <property type="match status" value="1"/>
</dbReference>
<dbReference type="RefSeq" id="WP_400880660.1">
    <property type="nucleotide sequence ID" value="NZ_JBIWXY010000001.1"/>
</dbReference>
<dbReference type="Gene3D" id="3.30.565.10">
    <property type="entry name" value="Histidine kinase-like ATPase, C-terminal domain"/>
    <property type="match status" value="1"/>
</dbReference>
<dbReference type="SMART" id="SM00387">
    <property type="entry name" value="HATPase_c"/>
    <property type="match status" value="1"/>
</dbReference>
<dbReference type="InterPro" id="IPR004358">
    <property type="entry name" value="Sig_transdc_His_kin-like_C"/>
</dbReference>
<evidence type="ECO:0000313" key="17">
    <source>
        <dbReference type="EMBL" id="MFJ5445819.1"/>
    </source>
</evidence>
<keyword evidence="13 14" id="KW-0472">Membrane</keyword>
<dbReference type="InterPro" id="IPR005467">
    <property type="entry name" value="His_kinase_dom"/>
</dbReference>
<keyword evidence="18" id="KW-1185">Reference proteome</keyword>
<evidence type="ECO:0000256" key="3">
    <source>
        <dbReference type="ARBA" id="ARBA00012438"/>
    </source>
</evidence>
<evidence type="ECO:0000256" key="4">
    <source>
        <dbReference type="ARBA" id="ARBA00022475"/>
    </source>
</evidence>
<keyword evidence="12" id="KW-0902">Two-component regulatory system</keyword>
<evidence type="ECO:0000256" key="7">
    <source>
        <dbReference type="ARBA" id="ARBA00022692"/>
    </source>
</evidence>
<keyword evidence="10 17" id="KW-0067">ATP-binding</keyword>
<keyword evidence="8" id="KW-0547">Nucleotide-binding</keyword>
<keyword evidence="5" id="KW-0597">Phosphoprotein</keyword>